<keyword evidence="1" id="KW-0812">Transmembrane</keyword>
<keyword evidence="1" id="KW-1133">Transmembrane helix</keyword>
<comment type="caution">
    <text evidence="2">The sequence shown here is derived from an EMBL/GenBank/DDBJ whole genome shotgun (WGS) entry which is preliminary data.</text>
</comment>
<evidence type="ECO:0000313" key="3">
    <source>
        <dbReference type="Proteomes" id="UP000289340"/>
    </source>
</evidence>
<organism evidence="2 3">
    <name type="scientific">Glycine soja</name>
    <name type="common">Wild soybean</name>
    <dbReference type="NCBI Taxonomy" id="3848"/>
    <lineage>
        <taxon>Eukaryota</taxon>
        <taxon>Viridiplantae</taxon>
        <taxon>Streptophyta</taxon>
        <taxon>Embryophyta</taxon>
        <taxon>Tracheophyta</taxon>
        <taxon>Spermatophyta</taxon>
        <taxon>Magnoliopsida</taxon>
        <taxon>eudicotyledons</taxon>
        <taxon>Gunneridae</taxon>
        <taxon>Pentapetalae</taxon>
        <taxon>rosids</taxon>
        <taxon>fabids</taxon>
        <taxon>Fabales</taxon>
        <taxon>Fabaceae</taxon>
        <taxon>Papilionoideae</taxon>
        <taxon>50 kb inversion clade</taxon>
        <taxon>NPAAA clade</taxon>
        <taxon>indigoferoid/millettioid clade</taxon>
        <taxon>Phaseoleae</taxon>
        <taxon>Glycine</taxon>
        <taxon>Glycine subgen. Soja</taxon>
    </lineage>
</organism>
<dbReference type="Proteomes" id="UP000289340">
    <property type="component" value="Chromosome 9"/>
</dbReference>
<sequence length="52" mass="6067">MKQETTSDGSGTMVLRKCVLLFWNQRQRCTRWVLFFEGVGINFVIIFALIRG</sequence>
<keyword evidence="1" id="KW-0472">Membrane</keyword>
<evidence type="ECO:0000313" key="2">
    <source>
        <dbReference type="EMBL" id="RZB94037.1"/>
    </source>
</evidence>
<evidence type="ECO:0000256" key="1">
    <source>
        <dbReference type="SAM" id="Phobius"/>
    </source>
</evidence>
<keyword evidence="3" id="KW-1185">Reference proteome</keyword>
<name>A0A445J6P2_GLYSO</name>
<feature type="transmembrane region" description="Helical" evidence="1">
    <location>
        <begin position="32"/>
        <end position="50"/>
    </location>
</feature>
<accession>A0A445J6P2</accession>
<dbReference type="AlphaFoldDB" id="A0A445J6P2"/>
<reference evidence="2 3" key="1">
    <citation type="submission" date="2018-09" db="EMBL/GenBank/DDBJ databases">
        <title>A high-quality reference genome of wild soybean provides a powerful tool to mine soybean genomes.</title>
        <authorList>
            <person name="Xie M."/>
            <person name="Chung C.Y.L."/>
            <person name="Li M.-W."/>
            <person name="Wong F.-L."/>
            <person name="Chan T.-F."/>
            <person name="Lam H.-M."/>
        </authorList>
    </citation>
    <scope>NUCLEOTIDE SEQUENCE [LARGE SCALE GENOMIC DNA]</scope>
    <source>
        <strain evidence="3">cv. W05</strain>
        <tissue evidence="2">Hypocotyl of etiolated seedlings</tissue>
    </source>
</reference>
<protein>
    <submittedName>
        <fullName evidence="2">Uncharacterized protein</fullName>
    </submittedName>
</protein>
<gene>
    <name evidence="2" type="ORF">D0Y65_025360</name>
</gene>
<dbReference type="EMBL" id="QZWG01000009">
    <property type="protein sequence ID" value="RZB94037.1"/>
    <property type="molecule type" value="Genomic_DNA"/>
</dbReference>
<proteinExistence type="predicted"/>